<dbReference type="AlphaFoldDB" id="A0AAD5XKZ8"/>
<protein>
    <submittedName>
        <fullName evidence="7">Dynein assembly factor 3, axonemal</fullName>
    </submittedName>
</protein>
<dbReference type="Pfam" id="PF14740">
    <property type="entry name" value="DUF4471"/>
    <property type="match status" value="1"/>
</dbReference>
<reference evidence="7" key="1">
    <citation type="submission" date="2020-05" db="EMBL/GenBank/DDBJ databases">
        <title>Phylogenomic resolution of chytrid fungi.</title>
        <authorList>
            <person name="Stajich J.E."/>
            <person name="Amses K."/>
            <person name="Simmons R."/>
            <person name="Seto K."/>
            <person name="Myers J."/>
            <person name="Bonds A."/>
            <person name="Quandt C.A."/>
            <person name="Barry K."/>
            <person name="Liu P."/>
            <person name="Grigoriev I."/>
            <person name="Longcore J.E."/>
            <person name="James T.Y."/>
        </authorList>
    </citation>
    <scope>NUCLEOTIDE SEQUENCE</scope>
    <source>
        <strain evidence="7">JEL0379</strain>
    </source>
</reference>
<dbReference type="EMBL" id="JADGJQ010000057">
    <property type="protein sequence ID" value="KAJ3175008.1"/>
    <property type="molecule type" value="Genomic_DNA"/>
</dbReference>
<dbReference type="Proteomes" id="UP001212152">
    <property type="component" value="Unassembled WGS sequence"/>
</dbReference>
<name>A0AAD5XKZ8_9FUNG</name>
<dbReference type="GO" id="GO:0044458">
    <property type="term" value="P:motile cilium assembly"/>
    <property type="evidence" value="ECO:0007669"/>
    <property type="project" value="TreeGrafter"/>
</dbReference>
<evidence type="ECO:0000256" key="2">
    <source>
        <dbReference type="ARBA" id="ARBA00010449"/>
    </source>
</evidence>
<evidence type="ECO:0000313" key="7">
    <source>
        <dbReference type="EMBL" id="KAJ3175008.1"/>
    </source>
</evidence>
<comment type="caution">
    <text evidence="7">The sequence shown here is derived from an EMBL/GenBank/DDBJ whole genome shotgun (WGS) entry which is preliminary data.</text>
</comment>
<accession>A0AAD5XKZ8</accession>
<dbReference type="PANTHER" id="PTHR22118">
    <property type="entry name" value="DYNEIN ASSEMBLY FACTOR 3, AXONEMAL"/>
    <property type="match status" value="1"/>
</dbReference>
<dbReference type="PANTHER" id="PTHR22118:SF14">
    <property type="entry name" value="DYNEIN AXONEMAL ASSEMBLY FACTOR 3"/>
    <property type="match status" value="1"/>
</dbReference>
<organism evidence="7 8">
    <name type="scientific">Geranomyces variabilis</name>
    <dbReference type="NCBI Taxonomy" id="109894"/>
    <lineage>
        <taxon>Eukaryota</taxon>
        <taxon>Fungi</taxon>
        <taxon>Fungi incertae sedis</taxon>
        <taxon>Chytridiomycota</taxon>
        <taxon>Chytridiomycota incertae sedis</taxon>
        <taxon>Chytridiomycetes</taxon>
        <taxon>Spizellomycetales</taxon>
        <taxon>Powellomycetaceae</taxon>
        <taxon>Geranomyces</taxon>
    </lineage>
</organism>
<evidence type="ECO:0000256" key="1">
    <source>
        <dbReference type="ARBA" id="ARBA00004496"/>
    </source>
</evidence>
<evidence type="ECO:0000259" key="5">
    <source>
        <dbReference type="Pfam" id="PF14737"/>
    </source>
</evidence>
<feature type="domain" description="Dynein assembly factor 3 C-terminal" evidence="6">
    <location>
        <begin position="162"/>
        <end position="432"/>
    </location>
</feature>
<dbReference type="InterPro" id="IPR028235">
    <property type="entry name" value="DNAAF3_C"/>
</dbReference>
<keyword evidence="4" id="KW-0970">Cilium biogenesis/degradation</keyword>
<keyword evidence="3" id="KW-0963">Cytoplasm</keyword>
<dbReference type="InterPro" id="IPR027974">
    <property type="entry name" value="DUF4470"/>
</dbReference>
<dbReference type="GO" id="GO:0070286">
    <property type="term" value="P:axonemal dynein complex assembly"/>
    <property type="evidence" value="ECO:0007669"/>
    <property type="project" value="InterPro"/>
</dbReference>
<dbReference type="InterPro" id="IPR039304">
    <property type="entry name" value="DNAAF3"/>
</dbReference>
<dbReference type="GO" id="GO:0005737">
    <property type="term" value="C:cytoplasm"/>
    <property type="evidence" value="ECO:0007669"/>
    <property type="project" value="UniProtKB-SubCell"/>
</dbReference>
<gene>
    <name evidence="7" type="primary">DNAAF3</name>
    <name evidence="7" type="ORF">HDU87_006542</name>
</gene>
<sequence length="458" mass="50559">MNGLGSTTVWALSRAIDLADLFTVHSERDHKSLAVQPPTPDTASPPKDLNFLLVGACDPAHIIKTIARAWRHGIAKINFVTVEAQTTSFARAMILLDALFASPSDAVGIQDRVDTFLELYGNLHLRPQTAAHLSARATHLLALENNDSTDAPIPICPGLSISTSLLKFREKDDIRSTLAFFRADRAPRPLNVTAMWDMRLRSLYAARYDSRAGVVDWDWNMKLKDKAPAIDLGAYSQWRETGMAFPVRDAVASEANRSLATVVAGRWGIFSDVTIGPFCAFGQDCEDKRFVRTQDGKRVIGVQDVARETLRRLLHEWEHGSLLKEQKVIELEENKAGPRVETTVHFVSTAGIPKIARSFPALFDRIFVAAAMGHRVPEVGNLLANKSSASAWDPPTLVVESAKFVLELSKEHIAEYNRRIMGMAQEAGLTPEDKWACPPGTEADHLLFTRTSTQAPTS</sequence>
<feature type="domain" description="DUF4470" evidence="5">
    <location>
        <begin position="10"/>
        <end position="124"/>
    </location>
</feature>
<evidence type="ECO:0000256" key="3">
    <source>
        <dbReference type="ARBA" id="ARBA00022490"/>
    </source>
</evidence>
<keyword evidence="8" id="KW-1185">Reference proteome</keyword>
<evidence type="ECO:0000313" key="8">
    <source>
        <dbReference type="Proteomes" id="UP001212152"/>
    </source>
</evidence>
<proteinExistence type="inferred from homology"/>
<comment type="similarity">
    <text evidence="2">Belongs to the DNAAF3 family.</text>
</comment>
<comment type="subcellular location">
    <subcellularLocation>
        <location evidence="1">Cytoplasm</location>
    </subcellularLocation>
</comment>
<evidence type="ECO:0000259" key="6">
    <source>
        <dbReference type="Pfam" id="PF14740"/>
    </source>
</evidence>
<evidence type="ECO:0000256" key="4">
    <source>
        <dbReference type="ARBA" id="ARBA00022794"/>
    </source>
</evidence>
<dbReference type="Pfam" id="PF14737">
    <property type="entry name" value="DUF4470"/>
    <property type="match status" value="1"/>
</dbReference>